<evidence type="ECO:0000256" key="2">
    <source>
        <dbReference type="ARBA" id="ARBA00022517"/>
    </source>
</evidence>
<evidence type="ECO:0000259" key="6">
    <source>
        <dbReference type="PROSITE" id="PS51883"/>
    </source>
</evidence>
<dbReference type="NCBIfam" id="TIGR00231">
    <property type="entry name" value="small_GTP"/>
    <property type="match status" value="1"/>
</dbReference>
<dbReference type="PRINTS" id="PR00326">
    <property type="entry name" value="GTP1OBG"/>
</dbReference>
<dbReference type="PROSITE" id="PS51710">
    <property type="entry name" value="G_OBG"/>
    <property type="match status" value="1"/>
</dbReference>
<comment type="similarity">
    <text evidence="1">Belongs to the TRAFAC class OBG-HflX-like GTPase superfamily. OBG GTPase family.</text>
</comment>
<dbReference type="CDD" id="cd01898">
    <property type="entry name" value="Obg"/>
    <property type="match status" value="1"/>
</dbReference>
<dbReference type="RefSeq" id="XP_003115170.2">
    <property type="nucleotide sequence ID" value="XM_003115122.2"/>
</dbReference>
<dbReference type="AlphaFoldDB" id="A0A6A5HUF6"/>
<accession>A0A6A5HUF6</accession>
<evidence type="ECO:0000259" key="5">
    <source>
        <dbReference type="PROSITE" id="PS51710"/>
    </source>
</evidence>
<dbReference type="GO" id="GO:0005525">
    <property type="term" value="F:GTP binding"/>
    <property type="evidence" value="ECO:0007669"/>
    <property type="project" value="UniProtKB-KW"/>
</dbReference>
<dbReference type="KEGG" id="crq:GCK72_001724"/>
<evidence type="ECO:0000256" key="4">
    <source>
        <dbReference type="ARBA" id="ARBA00023134"/>
    </source>
</evidence>
<dbReference type="InterPro" id="IPR031167">
    <property type="entry name" value="G_OBG"/>
</dbReference>
<dbReference type="SUPFAM" id="SSF82051">
    <property type="entry name" value="Obg GTP-binding protein N-terminal domain"/>
    <property type="match status" value="1"/>
</dbReference>
<dbReference type="SUPFAM" id="SSF52540">
    <property type="entry name" value="P-loop containing nucleoside triphosphate hydrolases"/>
    <property type="match status" value="1"/>
</dbReference>
<dbReference type="PANTHER" id="PTHR11702">
    <property type="entry name" value="DEVELOPMENTALLY REGULATED GTP-BINDING PROTEIN-RELATED"/>
    <property type="match status" value="1"/>
</dbReference>
<reference evidence="7 8" key="1">
    <citation type="submission" date="2019-12" db="EMBL/GenBank/DDBJ databases">
        <title>Chromosome-level assembly of the Caenorhabditis remanei genome.</title>
        <authorList>
            <person name="Teterina A.A."/>
            <person name="Willis J.H."/>
            <person name="Phillips P.C."/>
        </authorList>
    </citation>
    <scope>NUCLEOTIDE SEQUENCE [LARGE SCALE GENOMIC DNA]</scope>
    <source>
        <strain evidence="7 8">PX506</strain>
        <tissue evidence="7">Whole organism</tissue>
    </source>
</reference>
<dbReference type="InterPro" id="IPR014100">
    <property type="entry name" value="GTP-bd_Obg/CgtA"/>
</dbReference>
<dbReference type="CTD" id="9815449"/>
<comment type="caution">
    <text evidence="7">The sequence shown here is derived from an EMBL/GenBank/DDBJ whole genome shotgun (WGS) entry which is preliminary data.</text>
</comment>
<dbReference type="Pfam" id="PF01926">
    <property type="entry name" value="MMR_HSR1"/>
    <property type="match status" value="1"/>
</dbReference>
<protein>
    <recommendedName>
        <fullName evidence="9">OBG-type G domain-containing protein</fullName>
    </recommendedName>
</protein>
<dbReference type="PANTHER" id="PTHR11702:SF31">
    <property type="entry name" value="MITOCHONDRIAL RIBOSOME-ASSOCIATED GTPASE 2"/>
    <property type="match status" value="1"/>
</dbReference>
<dbReference type="FunFam" id="2.70.210.12:FF:000001">
    <property type="entry name" value="GTPase Obg"/>
    <property type="match status" value="1"/>
</dbReference>
<dbReference type="InterPro" id="IPR027417">
    <property type="entry name" value="P-loop_NTPase"/>
</dbReference>
<dbReference type="GO" id="GO:0003924">
    <property type="term" value="F:GTPase activity"/>
    <property type="evidence" value="ECO:0007669"/>
    <property type="project" value="InterPro"/>
</dbReference>
<dbReference type="NCBIfam" id="TIGR02729">
    <property type="entry name" value="Obg_CgtA"/>
    <property type="match status" value="1"/>
</dbReference>
<dbReference type="GeneID" id="9815449"/>
<keyword evidence="2" id="KW-0690">Ribosome biogenesis</keyword>
<name>A0A6A5HUF6_CAERE</name>
<dbReference type="GO" id="GO:0000287">
    <property type="term" value="F:magnesium ion binding"/>
    <property type="evidence" value="ECO:0007669"/>
    <property type="project" value="InterPro"/>
</dbReference>
<sequence>MRITLQISSKLAPHLSKRPILSPRKPKSDGEATSFVDYRRVRCIAGNGGNGMVSFFRGYKKPFGGPDGGDGGHGGHVVFRASRGAKDLSTVYSIVRAHNGEFGRSKSCHGKSAEHKEINVPLGTVFKSDGTTVFELNQENDMFIAARGGVGGRGNQFYVSNEVRKPFKAEYGGQGEELIYDVEMRVMATAGLVGFPNAGKSSLLRAISRAKPKVASYPFTTLRPHIGVVFYEDFEQIAVADIPGLIEDAHLNKGLGISFLKHIERCQSLWYVLDYSAGNLTEQYKLLRIELEGYQKGLGDRASTIVINKIDLSDKDSEEENQHLSSLFPNLPVFPVSAQERIGLEPLLEHLREQYDSRLIN</sequence>
<dbReference type="InterPro" id="IPR006073">
    <property type="entry name" value="GTP-bd"/>
</dbReference>
<dbReference type="InterPro" id="IPR036726">
    <property type="entry name" value="GTP1_OBG_dom_sf"/>
</dbReference>
<evidence type="ECO:0008006" key="9">
    <source>
        <dbReference type="Google" id="ProtNLM"/>
    </source>
</evidence>
<evidence type="ECO:0000313" key="7">
    <source>
        <dbReference type="EMBL" id="KAF1769907.1"/>
    </source>
</evidence>
<organism evidence="7 8">
    <name type="scientific">Caenorhabditis remanei</name>
    <name type="common">Caenorhabditis vulgaris</name>
    <dbReference type="NCBI Taxonomy" id="31234"/>
    <lineage>
        <taxon>Eukaryota</taxon>
        <taxon>Metazoa</taxon>
        <taxon>Ecdysozoa</taxon>
        <taxon>Nematoda</taxon>
        <taxon>Chromadorea</taxon>
        <taxon>Rhabditida</taxon>
        <taxon>Rhabditina</taxon>
        <taxon>Rhabditomorpha</taxon>
        <taxon>Rhabditoidea</taxon>
        <taxon>Rhabditidae</taxon>
        <taxon>Peloderinae</taxon>
        <taxon>Caenorhabditis</taxon>
    </lineage>
</organism>
<keyword evidence="4" id="KW-0342">GTP-binding</keyword>
<evidence type="ECO:0000313" key="8">
    <source>
        <dbReference type="Proteomes" id="UP000483820"/>
    </source>
</evidence>
<dbReference type="Gene3D" id="3.40.50.300">
    <property type="entry name" value="P-loop containing nucleotide triphosphate hydrolases"/>
    <property type="match status" value="1"/>
</dbReference>
<evidence type="ECO:0000256" key="1">
    <source>
        <dbReference type="ARBA" id="ARBA00007699"/>
    </source>
</evidence>
<feature type="domain" description="OBG-type G" evidence="5">
    <location>
        <begin position="188"/>
        <end position="356"/>
    </location>
</feature>
<proteinExistence type="inferred from homology"/>
<feature type="domain" description="Obg" evidence="6">
    <location>
        <begin position="33"/>
        <end position="187"/>
    </location>
</feature>
<dbReference type="InterPro" id="IPR045086">
    <property type="entry name" value="OBG_GTPase"/>
</dbReference>
<dbReference type="Pfam" id="PF01018">
    <property type="entry name" value="GTP1_OBG"/>
    <property type="match status" value="1"/>
</dbReference>
<dbReference type="GO" id="GO:0005739">
    <property type="term" value="C:mitochondrion"/>
    <property type="evidence" value="ECO:0007669"/>
    <property type="project" value="TreeGrafter"/>
</dbReference>
<dbReference type="PIRSF" id="PIRSF002401">
    <property type="entry name" value="GTP_bd_Obg/CgtA"/>
    <property type="match status" value="1"/>
</dbReference>
<dbReference type="NCBIfam" id="NF008956">
    <property type="entry name" value="PRK12299.1"/>
    <property type="match status" value="1"/>
</dbReference>
<dbReference type="InterPro" id="IPR006169">
    <property type="entry name" value="GTP1_OBG_dom"/>
</dbReference>
<gene>
    <name evidence="7" type="ORF">GCK72_001724</name>
</gene>
<dbReference type="InterPro" id="IPR005225">
    <property type="entry name" value="Small_GTP-bd"/>
</dbReference>
<dbReference type="EMBL" id="WUAV01000001">
    <property type="protein sequence ID" value="KAF1769907.1"/>
    <property type="molecule type" value="Genomic_DNA"/>
</dbReference>
<evidence type="ECO:0000256" key="3">
    <source>
        <dbReference type="ARBA" id="ARBA00022741"/>
    </source>
</evidence>
<dbReference type="Proteomes" id="UP000483820">
    <property type="component" value="Chromosome I"/>
</dbReference>
<keyword evidence="3" id="KW-0547">Nucleotide-binding</keyword>
<dbReference type="GO" id="GO:0042254">
    <property type="term" value="P:ribosome biogenesis"/>
    <property type="evidence" value="ECO:0007669"/>
    <property type="project" value="UniProtKB-UniRule"/>
</dbReference>
<dbReference type="PROSITE" id="PS51883">
    <property type="entry name" value="OBG"/>
    <property type="match status" value="1"/>
</dbReference>
<dbReference type="Gene3D" id="2.70.210.12">
    <property type="entry name" value="GTP1/OBG domain"/>
    <property type="match status" value="1"/>
</dbReference>